<evidence type="ECO:0008006" key="4">
    <source>
        <dbReference type="Google" id="ProtNLM"/>
    </source>
</evidence>
<evidence type="ECO:0000313" key="3">
    <source>
        <dbReference type="Proteomes" id="UP001268577"/>
    </source>
</evidence>
<gene>
    <name evidence="2" type="ORF">P7H70_12975</name>
</gene>
<name>A0AAW8U9E5_9ENTE</name>
<feature type="coiled-coil region" evidence="1">
    <location>
        <begin position="37"/>
        <end position="135"/>
    </location>
</feature>
<comment type="caution">
    <text evidence="2">The sequence shown here is derived from an EMBL/GenBank/DDBJ whole genome shotgun (WGS) entry which is preliminary data.</text>
</comment>
<dbReference type="AlphaFoldDB" id="A0AAW8U9E5"/>
<keyword evidence="1" id="KW-0175">Coiled coil</keyword>
<evidence type="ECO:0000256" key="1">
    <source>
        <dbReference type="SAM" id="Coils"/>
    </source>
</evidence>
<dbReference type="EMBL" id="JARQBZ010000030">
    <property type="protein sequence ID" value="MDT2834952.1"/>
    <property type="molecule type" value="Genomic_DNA"/>
</dbReference>
<dbReference type="RefSeq" id="WP_311984236.1">
    <property type="nucleotide sequence ID" value="NZ_JARQBZ010000030.1"/>
</dbReference>
<dbReference type="Proteomes" id="UP001268577">
    <property type="component" value="Unassembled WGS sequence"/>
</dbReference>
<protein>
    <recommendedName>
        <fullName evidence="4">DUF2326 domain-containing protein</fullName>
    </recommendedName>
</protein>
<accession>A0AAW8U9E5</accession>
<reference evidence="2" key="1">
    <citation type="submission" date="2023-03" db="EMBL/GenBank/DDBJ databases">
        <authorList>
            <person name="Shen W."/>
            <person name="Cai J."/>
        </authorList>
    </citation>
    <scope>NUCLEOTIDE SEQUENCE</scope>
    <source>
        <strain evidence="2">P96-3</strain>
    </source>
</reference>
<evidence type="ECO:0000313" key="2">
    <source>
        <dbReference type="EMBL" id="MDT2834952.1"/>
    </source>
</evidence>
<organism evidence="2 3">
    <name type="scientific">Vagococcus carniphilus</name>
    <dbReference type="NCBI Taxonomy" id="218144"/>
    <lineage>
        <taxon>Bacteria</taxon>
        <taxon>Bacillati</taxon>
        <taxon>Bacillota</taxon>
        <taxon>Bacilli</taxon>
        <taxon>Lactobacillales</taxon>
        <taxon>Enterococcaceae</taxon>
        <taxon>Vagococcus</taxon>
    </lineage>
</organism>
<sequence>MTQKLSFNCTFKESKPEERLEKKLESVVFNPKFQSKISSLESEYDQIIEKKNEIEETIIHELYSEKKELVGDFDQLKFEIEFLKQDIHHYKKLVKTLDKQNIAFKKEVADNINNLNRLSQKLKDIDTELESIARRIARVQRILTLDESKLSNLDRFSDTAVTLIENISSRKIKLQELEMNKKKTIERKLAFEDYLANEKEAVGQLIDVLQEFDANNQLKKREIEEEIRQSEIRIKQAIGEKETLSNQKQYIENRLFDLNGNSRGIMSNILKNEAYVLITEELPKKLNQAEADSIRAWNTLLQLNNNVKIGTLDFDSEIMSTVVRYKQLGWLPQNVRIYNLFNDLLGVKKSRSVSKEQMNHRKESLLPFFAKEEDGLKYYYDIKENTTLTVREQTEDNLEYYHFVNDHKEYVEVYDAGNIVMDREIVEGEQEVQRYYDTNAEVILTIKLVNNELEYIRYQDIHFRTHQELLIYWLTHFIEKDGVINLIIDQKSQLFIDKDLFKQNGINLVPLIQEIDKKEDMQKFISEHHFDEIFVLNRTLFNSIESLLNEDCLIRILEGNKEIHSSKPQIIVDSQ</sequence>
<proteinExistence type="predicted"/>
<feature type="coiled-coil region" evidence="1">
    <location>
        <begin position="209"/>
        <end position="254"/>
    </location>
</feature>